<feature type="transmembrane region" description="Helical" evidence="1">
    <location>
        <begin position="28"/>
        <end position="52"/>
    </location>
</feature>
<reference evidence="3" key="1">
    <citation type="submission" date="2017-10" db="EMBL/GenBank/DDBJ databases">
        <title>Whole genome sequencing of various Bordetella species.</title>
        <authorList>
            <person name="Weigand M.R."/>
            <person name="Loparev V."/>
            <person name="Peng Y."/>
            <person name="Bowden K.E."/>
            <person name="Tondella M.L."/>
            <person name="Williams M.M."/>
        </authorList>
    </citation>
    <scope>NUCLEOTIDE SEQUENCE [LARGE SCALE GENOMIC DNA]</scope>
    <source>
        <strain evidence="3">H720</strain>
    </source>
</reference>
<accession>A0AAN1RWB0</accession>
<evidence type="ECO:0000313" key="3">
    <source>
        <dbReference type="Proteomes" id="UP000282741"/>
    </source>
</evidence>
<dbReference type="Proteomes" id="UP000282741">
    <property type="component" value="Chromosome"/>
</dbReference>
<sequence length="124" mass="13708">MIVSESPNPVPGSQSLDLRTLAHVSYGLFALGFLTGGILGVATLAAVVLMYLKRSDTAGTVYASHFDWLLRTFWWSLLWLAISFVLMLIYIGWIGMVATVVWVLYRLIKGWLALLEGNPPSSYA</sequence>
<keyword evidence="1" id="KW-0812">Transmembrane</keyword>
<evidence type="ECO:0000256" key="1">
    <source>
        <dbReference type="SAM" id="Phobius"/>
    </source>
</evidence>
<proteinExistence type="predicted"/>
<protein>
    <recommendedName>
        <fullName evidence="4">Transmembrane protein</fullName>
    </recommendedName>
</protein>
<evidence type="ECO:0000313" key="2">
    <source>
        <dbReference type="EMBL" id="AZW17346.1"/>
    </source>
</evidence>
<organism evidence="2 3">
    <name type="scientific">Bordetella hinzii</name>
    <dbReference type="NCBI Taxonomy" id="103855"/>
    <lineage>
        <taxon>Bacteria</taxon>
        <taxon>Pseudomonadati</taxon>
        <taxon>Pseudomonadota</taxon>
        <taxon>Betaproteobacteria</taxon>
        <taxon>Burkholderiales</taxon>
        <taxon>Alcaligenaceae</taxon>
        <taxon>Bordetella</taxon>
    </lineage>
</organism>
<evidence type="ECO:0008006" key="4">
    <source>
        <dbReference type="Google" id="ProtNLM"/>
    </source>
</evidence>
<dbReference type="AlphaFoldDB" id="A0AAN1RWB0"/>
<gene>
    <name evidence="2" type="ORF">CS347_11505</name>
</gene>
<dbReference type="GeneID" id="92995372"/>
<feature type="transmembrane region" description="Helical" evidence="1">
    <location>
        <begin position="72"/>
        <end position="105"/>
    </location>
</feature>
<keyword evidence="1" id="KW-0472">Membrane</keyword>
<dbReference type="EMBL" id="CP024172">
    <property type="protein sequence ID" value="AZW17346.1"/>
    <property type="molecule type" value="Genomic_DNA"/>
</dbReference>
<keyword evidence="1" id="KW-1133">Transmembrane helix</keyword>
<dbReference type="RefSeq" id="WP_032956886.1">
    <property type="nucleotide sequence ID" value="NZ_CP012076.1"/>
</dbReference>
<name>A0AAN1RWB0_9BORD</name>